<evidence type="ECO:0000313" key="3">
    <source>
        <dbReference type="EMBL" id="AXK79503.1"/>
    </source>
</evidence>
<accession>A0A345ZRF6</accession>
<dbReference type="SUPFAM" id="SSF48452">
    <property type="entry name" value="TPR-like"/>
    <property type="match status" value="1"/>
</dbReference>
<dbReference type="AlphaFoldDB" id="A0A345ZRF6"/>
<dbReference type="OrthoDB" id="8592798at2"/>
<dbReference type="EMBL" id="CP031417">
    <property type="protein sequence ID" value="AXK79503.1"/>
    <property type="molecule type" value="Genomic_DNA"/>
</dbReference>
<evidence type="ECO:0000256" key="1">
    <source>
        <dbReference type="SAM" id="MobiDB-lite"/>
    </source>
</evidence>
<sequence>MTPTQASLKNAFRTFALAAAATLLVSGIALKPVLAAGTDSPPPSDDGKKKKKEGSAIEEQERQLAYQKFLHDYRAARTLIVSGDYKAGIAAMHALGHDEHPDVANYIGYANRKLGNYDESKYWYDKALAADANHVRTWSYYGMWHMEQGNRLKAEDFLAKVNTLCGNTTCEEYRELKAVIDGKASY</sequence>
<evidence type="ECO:0000256" key="2">
    <source>
        <dbReference type="SAM" id="SignalP"/>
    </source>
</evidence>
<dbReference type="InterPro" id="IPR011990">
    <property type="entry name" value="TPR-like_helical_dom_sf"/>
</dbReference>
<evidence type="ECO:0000313" key="4">
    <source>
        <dbReference type="Proteomes" id="UP000254889"/>
    </source>
</evidence>
<feature type="compositionally biased region" description="Basic and acidic residues" evidence="1">
    <location>
        <begin position="45"/>
        <end position="56"/>
    </location>
</feature>
<dbReference type="RefSeq" id="WP_115688258.1">
    <property type="nucleotide sequence ID" value="NZ_CP031417.1"/>
</dbReference>
<keyword evidence="2" id="KW-0732">Signal</keyword>
<feature type="region of interest" description="Disordered" evidence="1">
    <location>
        <begin position="36"/>
        <end position="56"/>
    </location>
</feature>
<feature type="signal peptide" evidence="2">
    <location>
        <begin position="1"/>
        <end position="31"/>
    </location>
</feature>
<gene>
    <name evidence="3" type="ORF">DW352_02595</name>
</gene>
<dbReference type="KEGG" id="ptaw:DW352_02595"/>
<organism evidence="3 4">
    <name type="scientific">Pseudolabrys taiwanensis</name>
    <dbReference type="NCBI Taxonomy" id="331696"/>
    <lineage>
        <taxon>Bacteria</taxon>
        <taxon>Pseudomonadati</taxon>
        <taxon>Pseudomonadota</taxon>
        <taxon>Alphaproteobacteria</taxon>
        <taxon>Hyphomicrobiales</taxon>
        <taxon>Xanthobacteraceae</taxon>
        <taxon>Pseudolabrys</taxon>
    </lineage>
</organism>
<reference evidence="3 4" key="1">
    <citation type="submission" date="2018-07" db="EMBL/GenBank/DDBJ databases">
        <authorList>
            <person name="Quirk P.G."/>
            <person name="Krulwich T.A."/>
        </authorList>
    </citation>
    <scope>NUCLEOTIDE SEQUENCE [LARGE SCALE GENOMIC DNA]</scope>
    <source>
        <strain evidence="3 4">CC-BB4</strain>
    </source>
</reference>
<dbReference type="Proteomes" id="UP000254889">
    <property type="component" value="Chromosome"/>
</dbReference>
<dbReference type="Gene3D" id="1.25.40.10">
    <property type="entry name" value="Tetratricopeptide repeat domain"/>
    <property type="match status" value="1"/>
</dbReference>
<name>A0A345ZRF6_9HYPH</name>
<keyword evidence="4" id="KW-1185">Reference proteome</keyword>
<protein>
    <submittedName>
        <fullName evidence="3">Tetratricopeptide repeat protein</fullName>
    </submittedName>
</protein>
<proteinExistence type="predicted"/>
<feature type="chain" id="PRO_5016633574" evidence="2">
    <location>
        <begin position="32"/>
        <end position="186"/>
    </location>
</feature>